<dbReference type="AlphaFoldDB" id="A0A927R7Y6"/>
<name>A0A927R7Y6_9ACTN</name>
<dbReference type="Proteomes" id="UP000638648">
    <property type="component" value="Unassembled WGS sequence"/>
</dbReference>
<reference evidence="1" key="1">
    <citation type="submission" date="2020-10" db="EMBL/GenBank/DDBJ databases">
        <title>Sequencing the genomes of 1000 actinobacteria strains.</title>
        <authorList>
            <person name="Klenk H.-P."/>
        </authorList>
    </citation>
    <scope>NUCLEOTIDE SEQUENCE</scope>
    <source>
        <strain evidence="1">DSM 45354</strain>
    </source>
</reference>
<accession>A0A927R7Y6</accession>
<organism evidence="1 2">
    <name type="scientific">Actinopolymorpha pittospori</name>
    <dbReference type="NCBI Taxonomy" id="648752"/>
    <lineage>
        <taxon>Bacteria</taxon>
        <taxon>Bacillati</taxon>
        <taxon>Actinomycetota</taxon>
        <taxon>Actinomycetes</taxon>
        <taxon>Propionibacteriales</taxon>
        <taxon>Actinopolymorphaceae</taxon>
        <taxon>Actinopolymorpha</taxon>
    </lineage>
</organism>
<evidence type="ECO:0000313" key="1">
    <source>
        <dbReference type="EMBL" id="MBE1604744.1"/>
    </source>
</evidence>
<dbReference type="EMBL" id="JADBEM010000001">
    <property type="protein sequence ID" value="MBE1604744.1"/>
    <property type="molecule type" value="Genomic_DNA"/>
</dbReference>
<gene>
    <name evidence="1" type="ORF">HEB94_001592</name>
</gene>
<sequence>MVAASALCPATTPMNASTVLPGPSIHSVAAASVAGSAGPPNHEQILIDFWVTAPGRGGSVGAGPPRVFDHLLRADPPPVSGVSVPPPARWLVERWEPHPREGLRQGLSPWRRPSLIHTTVVGATAQRTNLQEGICSGQPQTAYAGR</sequence>
<keyword evidence="2" id="KW-1185">Reference proteome</keyword>
<proteinExistence type="predicted"/>
<evidence type="ECO:0000313" key="2">
    <source>
        <dbReference type="Proteomes" id="UP000638648"/>
    </source>
</evidence>
<comment type="caution">
    <text evidence="1">The sequence shown here is derived from an EMBL/GenBank/DDBJ whole genome shotgun (WGS) entry which is preliminary data.</text>
</comment>
<protein>
    <submittedName>
        <fullName evidence="1">Uncharacterized protein</fullName>
    </submittedName>
</protein>